<reference evidence="8 9" key="1">
    <citation type="submission" date="2019-08" db="EMBL/GenBank/DDBJ databases">
        <title>Complete genome sequence of Candidatus Uab amorphum.</title>
        <authorList>
            <person name="Shiratori T."/>
            <person name="Suzuki S."/>
            <person name="Kakizawa Y."/>
            <person name="Ishida K."/>
        </authorList>
    </citation>
    <scope>NUCLEOTIDE SEQUENCE [LARGE SCALE GENOMIC DNA]</scope>
    <source>
        <strain evidence="8 9">SRT547</strain>
    </source>
</reference>
<sequence length="176" mass="20671">MEEKIENVVARMQQGDLKAFEKLLHLFSPQVLSFIKKYIKNASDADDICQETFIRVFRYRLSYKSRQAKFKTWLLRIAMNLVTNALKKQQKEIQHLRNYHQQRERQDVAHDQTSTAEVLEIAIGELSLKHQHVIRLSTDYSIEDMAEILKCPPGTVKSRLFHARALLYDKLKGKDL</sequence>
<evidence type="ECO:0000313" key="9">
    <source>
        <dbReference type="Proteomes" id="UP000326354"/>
    </source>
</evidence>
<dbReference type="Pfam" id="PF08281">
    <property type="entry name" value="Sigma70_r4_2"/>
    <property type="match status" value="1"/>
</dbReference>
<dbReference type="Proteomes" id="UP000326354">
    <property type="component" value="Chromosome"/>
</dbReference>
<feature type="domain" description="RNA polymerase sigma factor 70 region 4 type 2" evidence="7">
    <location>
        <begin position="122"/>
        <end position="167"/>
    </location>
</feature>
<dbReference type="PANTHER" id="PTHR43133:SF8">
    <property type="entry name" value="RNA POLYMERASE SIGMA FACTOR HI_1459-RELATED"/>
    <property type="match status" value="1"/>
</dbReference>
<dbReference type="SUPFAM" id="SSF88946">
    <property type="entry name" value="Sigma2 domain of RNA polymerase sigma factors"/>
    <property type="match status" value="1"/>
</dbReference>
<dbReference type="AlphaFoldDB" id="A0A5S9F1D2"/>
<evidence type="ECO:0000259" key="7">
    <source>
        <dbReference type="Pfam" id="PF08281"/>
    </source>
</evidence>
<dbReference type="Gene3D" id="1.10.1740.10">
    <property type="match status" value="1"/>
</dbReference>
<keyword evidence="5" id="KW-0804">Transcription</keyword>
<dbReference type="RefSeq" id="WP_151966691.1">
    <property type="nucleotide sequence ID" value="NZ_AP019860.1"/>
</dbReference>
<dbReference type="InterPro" id="IPR013325">
    <property type="entry name" value="RNA_pol_sigma_r2"/>
</dbReference>
<evidence type="ECO:0000256" key="5">
    <source>
        <dbReference type="ARBA" id="ARBA00023163"/>
    </source>
</evidence>
<dbReference type="PANTHER" id="PTHR43133">
    <property type="entry name" value="RNA POLYMERASE ECF-TYPE SIGMA FACTO"/>
    <property type="match status" value="1"/>
</dbReference>
<evidence type="ECO:0000313" key="8">
    <source>
        <dbReference type="EMBL" id="BBM82446.1"/>
    </source>
</evidence>
<dbReference type="SUPFAM" id="SSF88659">
    <property type="entry name" value="Sigma3 and sigma4 domains of RNA polymerase sigma factors"/>
    <property type="match status" value="1"/>
</dbReference>
<dbReference type="NCBIfam" id="TIGR02937">
    <property type="entry name" value="sigma70-ECF"/>
    <property type="match status" value="1"/>
</dbReference>
<dbReference type="GO" id="GO:0016987">
    <property type="term" value="F:sigma factor activity"/>
    <property type="evidence" value="ECO:0007669"/>
    <property type="project" value="UniProtKB-KW"/>
</dbReference>
<name>A0A5S9F1D2_UABAM</name>
<dbReference type="InterPro" id="IPR013324">
    <property type="entry name" value="RNA_pol_sigma_r3/r4-like"/>
</dbReference>
<dbReference type="Gene3D" id="1.10.10.10">
    <property type="entry name" value="Winged helix-like DNA-binding domain superfamily/Winged helix DNA-binding domain"/>
    <property type="match status" value="1"/>
</dbReference>
<dbReference type="KEGG" id="uam:UABAM_00789"/>
<dbReference type="InterPro" id="IPR013249">
    <property type="entry name" value="RNA_pol_sigma70_r4_t2"/>
</dbReference>
<evidence type="ECO:0000256" key="3">
    <source>
        <dbReference type="ARBA" id="ARBA00023082"/>
    </source>
</evidence>
<gene>
    <name evidence="8" type="ORF">UABAM_00789</name>
</gene>
<accession>A0A5S9F1D2</accession>
<evidence type="ECO:0000256" key="2">
    <source>
        <dbReference type="ARBA" id="ARBA00023015"/>
    </source>
</evidence>
<keyword evidence="9" id="KW-1185">Reference proteome</keyword>
<dbReference type="EMBL" id="AP019860">
    <property type="protein sequence ID" value="BBM82446.1"/>
    <property type="molecule type" value="Genomic_DNA"/>
</dbReference>
<dbReference type="InterPro" id="IPR007627">
    <property type="entry name" value="RNA_pol_sigma70_r2"/>
</dbReference>
<comment type="similarity">
    <text evidence="1">Belongs to the sigma-70 factor family. ECF subfamily.</text>
</comment>
<evidence type="ECO:0000259" key="6">
    <source>
        <dbReference type="Pfam" id="PF04542"/>
    </source>
</evidence>
<feature type="domain" description="RNA polymerase sigma-70 region 2" evidence="6">
    <location>
        <begin position="27"/>
        <end position="91"/>
    </location>
</feature>
<protein>
    <submittedName>
        <fullName evidence="8">RNA polymerase sigma factor</fullName>
    </submittedName>
</protein>
<keyword evidence="2" id="KW-0805">Transcription regulation</keyword>
<dbReference type="GO" id="GO:0003677">
    <property type="term" value="F:DNA binding"/>
    <property type="evidence" value="ECO:0007669"/>
    <property type="project" value="UniProtKB-KW"/>
</dbReference>
<keyword evidence="4" id="KW-0238">DNA-binding</keyword>
<dbReference type="InterPro" id="IPR039425">
    <property type="entry name" value="RNA_pol_sigma-70-like"/>
</dbReference>
<proteinExistence type="inferred from homology"/>
<dbReference type="GO" id="GO:0006352">
    <property type="term" value="P:DNA-templated transcription initiation"/>
    <property type="evidence" value="ECO:0007669"/>
    <property type="project" value="InterPro"/>
</dbReference>
<keyword evidence="3" id="KW-0731">Sigma factor</keyword>
<evidence type="ECO:0000256" key="4">
    <source>
        <dbReference type="ARBA" id="ARBA00023125"/>
    </source>
</evidence>
<dbReference type="InterPro" id="IPR014284">
    <property type="entry name" value="RNA_pol_sigma-70_dom"/>
</dbReference>
<evidence type="ECO:0000256" key="1">
    <source>
        <dbReference type="ARBA" id="ARBA00010641"/>
    </source>
</evidence>
<dbReference type="OrthoDB" id="291047at2"/>
<organism evidence="8 9">
    <name type="scientific">Uabimicrobium amorphum</name>
    <dbReference type="NCBI Taxonomy" id="2596890"/>
    <lineage>
        <taxon>Bacteria</taxon>
        <taxon>Pseudomonadati</taxon>
        <taxon>Planctomycetota</taxon>
        <taxon>Candidatus Uabimicrobiia</taxon>
        <taxon>Candidatus Uabimicrobiales</taxon>
        <taxon>Candidatus Uabimicrobiaceae</taxon>
        <taxon>Candidatus Uabimicrobium</taxon>
    </lineage>
</organism>
<dbReference type="InterPro" id="IPR036388">
    <property type="entry name" value="WH-like_DNA-bd_sf"/>
</dbReference>
<dbReference type="Pfam" id="PF04542">
    <property type="entry name" value="Sigma70_r2"/>
    <property type="match status" value="1"/>
</dbReference>